<feature type="compositionally biased region" description="Basic and acidic residues" evidence="1">
    <location>
        <begin position="11"/>
        <end position="29"/>
    </location>
</feature>
<evidence type="ECO:0000256" key="1">
    <source>
        <dbReference type="SAM" id="MobiDB-lite"/>
    </source>
</evidence>
<keyword evidence="3" id="KW-1185">Reference proteome</keyword>
<dbReference type="RefSeq" id="WP_218477344.1">
    <property type="nucleotide sequence ID" value="NZ_BAABJN010000004.1"/>
</dbReference>
<feature type="region of interest" description="Disordered" evidence="1">
    <location>
        <begin position="1"/>
        <end position="29"/>
    </location>
</feature>
<sequence length="203" mass="23262">MSSFDDAIAAARRDADHRDHTQQSQQRHDAEFAEQINQVLAEAAEQFRQLNDGLRLQLVRPKKFLERTSADIVDTAGTRYVVADEQRCWIVPPYGNRSHGADVLFTEHGGLLYVSASMPPISGGPPRIPRPDPFTIIVTEPPHTVDVRKEFEHGHRYDEDPHVCVIRTLRSALAQCFVEYERAIQQSVPLGDLFRKWPIQWRR</sequence>
<accession>A0ABX8S0V3</accession>
<reference evidence="2 3" key="1">
    <citation type="submission" date="2021-07" db="EMBL/GenBank/DDBJ databases">
        <title>Whole Genome Sequence of Nocardia Iowensis.</title>
        <authorList>
            <person name="Lamm A."/>
            <person name="Collins-Fairclough A.M."/>
            <person name="Bunk B."/>
            <person name="Sproer C."/>
        </authorList>
    </citation>
    <scope>NUCLEOTIDE SEQUENCE [LARGE SCALE GENOMIC DNA]</scope>
    <source>
        <strain evidence="2 3">NRRL 5646</strain>
    </source>
</reference>
<feature type="compositionally biased region" description="Low complexity" evidence="1">
    <location>
        <begin position="1"/>
        <end position="10"/>
    </location>
</feature>
<gene>
    <name evidence="2" type="ORF">KV110_17570</name>
</gene>
<evidence type="ECO:0000313" key="3">
    <source>
        <dbReference type="Proteomes" id="UP000694257"/>
    </source>
</evidence>
<organism evidence="2 3">
    <name type="scientific">Nocardia iowensis</name>
    <dbReference type="NCBI Taxonomy" id="204891"/>
    <lineage>
        <taxon>Bacteria</taxon>
        <taxon>Bacillati</taxon>
        <taxon>Actinomycetota</taxon>
        <taxon>Actinomycetes</taxon>
        <taxon>Mycobacteriales</taxon>
        <taxon>Nocardiaceae</taxon>
        <taxon>Nocardia</taxon>
    </lineage>
</organism>
<evidence type="ECO:0000313" key="2">
    <source>
        <dbReference type="EMBL" id="QXN94699.1"/>
    </source>
</evidence>
<dbReference type="EMBL" id="CP078145">
    <property type="protein sequence ID" value="QXN94699.1"/>
    <property type="molecule type" value="Genomic_DNA"/>
</dbReference>
<proteinExistence type="predicted"/>
<dbReference type="Proteomes" id="UP000694257">
    <property type="component" value="Chromosome"/>
</dbReference>
<protein>
    <submittedName>
        <fullName evidence="2">Uncharacterized protein</fullName>
    </submittedName>
</protein>
<name>A0ABX8S0V3_NOCIO</name>